<feature type="domain" description="HTH tetR-type" evidence="4">
    <location>
        <begin position="38"/>
        <end position="98"/>
    </location>
</feature>
<dbReference type="InterPro" id="IPR009057">
    <property type="entry name" value="Homeodomain-like_sf"/>
</dbReference>
<proteinExistence type="predicted"/>
<dbReference type="GO" id="GO:0000976">
    <property type="term" value="F:transcription cis-regulatory region binding"/>
    <property type="evidence" value="ECO:0007669"/>
    <property type="project" value="TreeGrafter"/>
</dbReference>
<dbReference type="Proteomes" id="UP000001219">
    <property type="component" value="Chromosome"/>
</dbReference>
<feature type="region of interest" description="Disordered" evidence="3">
    <location>
        <begin position="1"/>
        <end position="25"/>
    </location>
</feature>
<dbReference type="SUPFAM" id="SSF48498">
    <property type="entry name" value="Tetracyclin repressor-like, C-terminal domain"/>
    <property type="match status" value="1"/>
</dbReference>
<dbReference type="EMBL" id="CP001802">
    <property type="protein sequence ID" value="ACY23653.1"/>
    <property type="molecule type" value="Genomic_DNA"/>
</dbReference>
<dbReference type="SUPFAM" id="SSF46689">
    <property type="entry name" value="Homeodomain-like"/>
    <property type="match status" value="1"/>
</dbReference>
<evidence type="ECO:0000256" key="2">
    <source>
        <dbReference type="PROSITE-ProRule" id="PRU00335"/>
    </source>
</evidence>
<organism evidence="5 6">
    <name type="scientific">Gordonia bronchialis (strain ATCC 25592 / DSM 43247 / BCRC 13721 / JCM 3198 / KCTC 3076 / NBRC 16047 / NCTC 10667)</name>
    <name type="common">Rhodococcus bronchialis</name>
    <dbReference type="NCBI Taxonomy" id="526226"/>
    <lineage>
        <taxon>Bacteria</taxon>
        <taxon>Bacillati</taxon>
        <taxon>Actinomycetota</taxon>
        <taxon>Actinomycetes</taxon>
        <taxon>Mycobacteriales</taxon>
        <taxon>Gordoniaceae</taxon>
        <taxon>Gordonia</taxon>
    </lineage>
</organism>
<protein>
    <submittedName>
        <fullName evidence="5">Regulatory protein TetR</fullName>
    </submittedName>
</protein>
<dbReference type="Pfam" id="PF00440">
    <property type="entry name" value="TetR_N"/>
    <property type="match status" value="1"/>
</dbReference>
<dbReference type="PROSITE" id="PS50977">
    <property type="entry name" value="HTH_TETR_2"/>
    <property type="match status" value="1"/>
</dbReference>
<dbReference type="eggNOG" id="COG1309">
    <property type="taxonomic scope" value="Bacteria"/>
</dbReference>
<evidence type="ECO:0000256" key="3">
    <source>
        <dbReference type="SAM" id="MobiDB-lite"/>
    </source>
</evidence>
<reference evidence="5 6" key="2">
    <citation type="journal article" date="2010" name="Stand. Genomic Sci.">
        <title>Complete genome sequence of Gordonia bronchialis type strain (3410).</title>
        <authorList>
            <person name="Ivanova N."/>
            <person name="Sikorski J."/>
            <person name="Jando M."/>
            <person name="Lapidus A."/>
            <person name="Nolan M."/>
            <person name="Lucas S."/>
            <person name="Del Rio T.G."/>
            <person name="Tice H."/>
            <person name="Copeland A."/>
            <person name="Cheng J.F."/>
            <person name="Chen F."/>
            <person name="Bruce D."/>
            <person name="Goodwin L."/>
            <person name="Pitluck S."/>
            <person name="Mavromatis K."/>
            <person name="Ovchinnikova G."/>
            <person name="Pati A."/>
            <person name="Chen A."/>
            <person name="Palaniappan K."/>
            <person name="Land M."/>
            <person name="Hauser L."/>
            <person name="Chang Y.J."/>
            <person name="Jeffries C.D."/>
            <person name="Chain P."/>
            <person name="Saunders E."/>
            <person name="Han C."/>
            <person name="Detter J.C."/>
            <person name="Brettin T."/>
            <person name="Rohde M."/>
            <person name="Goker M."/>
            <person name="Bristow J."/>
            <person name="Eisen J.A."/>
            <person name="Markowitz V."/>
            <person name="Hugenholtz P."/>
            <person name="Klenk H.P."/>
            <person name="Kyrpides N.C."/>
        </authorList>
    </citation>
    <scope>NUCLEOTIDE SEQUENCE [LARGE SCALE GENOMIC DNA]</scope>
    <source>
        <strain evidence="6">ATCC 25592 / DSM 43247 / BCRC 13721 / JCM 3198 / KCTC 3076 / NBRC 16047 / NCTC 10667</strain>
    </source>
</reference>
<dbReference type="PANTHER" id="PTHR30055:SF237">
    <property type="entry name" value="TRANSCRIPTIONAL REPRESSOR MCE3R"/>
    <property type="match status" value="1"/>
</dbReference>
<dbReference type="InterPro" id="IPR050109">
    <property type="entry name" value="HTH-type_TetR-like_transc_reg"/>
</dbReference>
<dbReference type="HOGENOM" id="CLU_069356_12_4_11"/>
<dbReference type="STRING" id="526226.Gbro_4520"/>
<gene>
    <name evidence="5" type="ordered locus">Gbro_4520</name>
</gene>
<dbReference type="AlphaFoldDB" id="D0L6U3"/>
<dbReference type="InterPro" id="IPR041490">
    <property type="entry name" value="KstR2_TetR_C"/>
</dbReference>
<dbReference type="Pfam" id="PF17932">
    <property type="entry name" value="TetR_C_24"/>
    <property type="match status" value="1"/>
</dbReference>
<dbReference type="InterPro" id="IPR036271">
    <property type="entry name" value="Tet_transcr_reg_TetR-rel_C_sf"/>
</dbReference>
<dbReference type="PRINTS" id="PR00455">
    <property type="entry name" value="HTHTETR"/>
</dbReference>
<dbReference type="InterPro" id="IPR001647">
    <property type="entry name" value="HTH_TetR"/>
</dbReference>
<evidence type="ECO:0000313" key="6">
    <source>
        <dbReference type="Proteomes" id="UP000001219"/>
    </source>
</evidence>
<dbReference type="PANTHER" id="PTHR30055">
    <property type="entry name" value="HTH-TYPE TRANSCRIPTIONAL REGULATOR RUTR"/>
    <property type="match status" value="1"/>
</dbReference>
<evidence type="ECO:0000313" key="5">
    <source>
        <dbReference type="EMBL" id="ACY23653.1"/>
    </source>
</evidence>
<dbReference type="KEGG" id="gbr:Gbro_4520"/>
<name>D0L6U3_GORB4</name>
<dbReference type="Gene3D" id="1.10.357.10">
    <property type="entry name" value="Tetracycline Repressor, domain 2"/>
    <property type="match status" value="1"/>
</dbReference>
<feature type="DNA-binding region" description="H-T-H motif" evidence="2">
    <location>
        <begin position="61"/>
        <end position="80"/>
    </location>
</feature>
<accession>D0L6U3</accession>
<reference evidence="6" key="1">
    <citation type="submission" date="2009-10" db="EMBL/GenBank/DDBJ databases">
        <title>The complete chromosome of Gordonia bronchialis DSM 43247.</title>
        <authorList>
            <consortium name="US DOE Joint Genome Institute (JGI-PGF)"/>
            <person name="Lucas S."/>
            <person name="Copeland A."/>
            <person name="Lapidus A."/>
            <person name="Glavina del Rio T."/>
            <person name="Dalin E."/>
            <person name="Tice H."/>
            <person name="Bruce D."/>
            <person name="Goodwin L."/>
            <person name="Pitluck S."/>
            <person name="Kyrpides N."/>
            <person name="Mavromatis K."/>
            <person name="Ivanova N."/>
            <person name="Ovchinnikova G."/>
            <person name="Saunders E."/>
            <person name="Brettin T."/>
            <person name="Detter J.C."/>
            <person name="Han C."/>
            <person name="Larimer F."/>
            <person name="Land M."/>
            <person name="Hauser L."/>
            <person name="Markowitz V."/>
            <person name="Cheng J.-F."/>
            <person name="Hugenholtz P."/>
            <person name="Woyke T."/>
            <person name="Wu D."/>
            <person name="Jando M."/>
            <person name="Schneider S."/>
            <person name="Goeker M."/>
            <person name="Klenk H.-P."/>
            <person name="Eisen J.A."/>
        </authorList>
    </citation>
    <scope>NUCLEOTIDE SEQUENCE [LARGE SCALE GENOMIC DNA]</scope>
    <source>
        <strain evidence="6">ATCC 25592 / DSM 43247 / BCRC 13721 / JCM 3198 / KCTC 3076 / NBRC 16047 / NCTC 10667</strain>
    </source>
</reference>
<evidence type="ECO:0000256" key="1">
    <source>
        <dbReference type="ARBA" id="ARBA00023125"/>
    </source>
</evidence>
<keyword evidence="1 2" id="KW-0238">DNA-binding</keyword>
<dbReference type="GO" id="GO:0003700">
    <property type="term" value="F:DNA-binding transcription factor activity"/>
    <property type="evidence" value="ECO:0007669"/>
    <property type="project" value="TreeGrafter"/>
</dbReference>
<keyword evidence="6" id="KW-1185">Reference proteome</keyword>
<evidence type="ECO:0000259" key="4">
    <source>
        <dbReference type="PROSITE" id="PS50977"/>
    </source>
</evidence>
<sequence length="228" mass="24778">MRAGTPDSVEHETGSSNPGPGAVVADGDGTGHWRDYGAAELPVPLAAALAAFAEHGYHGTSVREIAARANLSVPGLYHHYPSKQSLLQGLLERTMTDLLARSELAIAEAGPEPVKQFDAVVESLLRFHMYRREQAFVGSTEIRSLDDSYRQTYIGHRDRQQHMVDEIVFAGVSAGDFTTQYPKDASRAVTTMCVGVSTWFKLDGELGADELIARNLQIARDTVGYSAE</sequence>